<gene>
    <name evidence="1" type="ORF">LCGC14_2578060</name>
</gene>
<organism evidence="1">
    <name type="scientific">marine sediment metagenome</name>
    <dbReference type="NCBI Taxonomy" id="412755"/>
    <lineage>
        <taxon>unclassified sequences</taxon>
        <taxon>metagenomes</taxon>
        <taxon>ecological metagenomes</taxon>
    </lineage>
</organism>
<proteinExistence type="predicted"/>
<comment type="caution">
    <text evidence="1">The sequence shown here is derived from an EMBL/GenBank/DDBJ whole genome shotgun (WGS) entry which is preliminary data.</text>
</comment>
<dbReference type="AlphaFoldDB" id="A0A0F9B372"/>
<dbReference type="Gene3D" id="3.40.50.620">
    <property type="entry name" value="HUPs"/>
    <property type="match status" value="1"/>
</dbReference>
<dbReference type="SUPFAM" id="SSF52402">
    <property type="entry name" value="Adenine nucleotide alpha hydrolases-like"/>
    <property type="match status" value="1"/>
</dbReference>
<sequence>VLRYSLSIGVDVGVLLTDRKLGGADTPATAYPLAQAVRKIEKEIFKGDKNYVIVSGMQSVDGDTAQVPLKLLRSLESISVITHWIASRITAILRTMG</sequence>
<evidence type="ECO:0008006" key="2">
    <source>
        <dbReference type="Google" id="ProtNLM"/>
    </source>
</evidence>
<name>A0A0F9B372_9ZZZZ</name>
<accession>A0A0F9B372</accession>
<feature type="non-terminal residue" evidence="1">
    <location>
        <position position="1"/>
    </location>
</feature>
<protein>
    <recommendedName>
        <fullName evidence="2">Electron transfer flavoprotein alpha/beta-subunit N-terminal domain-containing protein</fullName>
    </recommendedName>
</protein>
<dbReference type="InterPro" id="IPR014729">
    <property type="entry name" value="Rossmann-like_a/b/a_fold"/>
</dbReference>
<reference evidence="1" key="1">
    <citation type="journal article" date="2015" name="Nature">
        <title>Complex archaea that bridge the gap between prokaryotes and eukaryotes.</title>
        <authorList>
            <person name="Spang A."/>
            <person name="Saw J.H."/>
            <person name="Jorgensen S.L."/>
            <person name="Zaremba-Niedzwiedzka K."/>
            <person name="Martijn J."/>
            <person name="Lind A.E."/>
            <person name="van Eijk R."/>
            <person name="Schleper C."/>
            <person name="Guy L."/>
            <person name="Ettema T.J."/>
        </authorList>
    </citation>
    <scope>NUCLEOTIDE SEQUENCE</scope>
</reference>
<dbReference type="EMBL" id="LAZR01042969">
    <property type="protein sequence ID" value="KKL08217.1"/>
    <property type="molecule type" value="Genomic_DNA"/>
</dbReference>
<evidence type="ECO:0000313" key="1">
    <source>
        <dbReference type="EMBL" id="KKL08217.1"/>
    </source>
</evidence>